<reference evidence="4 5" key="1">
    <citation type="submission" date="2019-01" db="EMBL/GenBank/DDBJ databases">
        <title>Insights into ecological role of a new deltaproteobacterial order Candidatus Sinidesulfobacterales (Sva0485) by metagenomics and metatranscriptomics.</title>
        <authorList>
            <person name="Tan S."/>
            <person name="Liu J."/>
            <person name="Fang Y."/>
            <person name="Hedlund B."/>
            <person name="Lian Z.-H."/>
            <person name="Huang L.-Y."/>
            <person name="Li J.-T."/>
            <person name="Huang L.-N."/>
            <person name="Li W.-J."/>
            <person name="Jiang H.-C."/>
            <person name="Dong H.-L."/>
            <person name="Shu W.-S."/>
        </authorList>
    </citation>
    <scope>NUCLEOTIDE SEQUENCE [LARGE SCALE GENOMIC DNA]</scope>
    <source>
        <strain evidence="4">AP4</strain>
    </source>
</reference>
<gene>
    <name evidence="4" type="ORF">EVJ48_05230</name>
</gene>
<dbReference type="Gene3D" id="2.20.200.10">
    <property type="entry name" value="Outer membrane efflux proteins (OEP)"/>
    <property type="match status" value="1"/>
</dbReference>
<feature type="signal peptide" evidence="2">
    <location>
        <begin position="1"/>
        <end position="22"/>
    </location>
</feature>
<dbReference type="Proteomes" id="UP000322454">
    <property type="component" value="Unassembled WGS sequence"/>
</dbReference>
<comment type="subcellular location">
    <subcellularLocation>
        <location evidence="2">Cell membrane</location>
        <topology evidence="2">Lipid-anchor</topology>
    </subcellularLocation>
</comment>
<dbReference type="GO" id="GO:0015562">
    <property type="term" value="F:efflux transmembrane transporter activity"/>
    <property type="evidence" value="ECO:0007669"/>
    <property type="project" value="InterPro"/>
</dbReference>
<keyword evidence="2" id="KW-0564">Palmitate</keyword>
<keyword evidence="3" id="KW-0175">Coiled coil</keyword>
<dbReference type="Pfam" id="PF02321">
    <property type="entry name" value="OEP"/>
    <property type="match status" value="2"/>
</dbReference>
<dbReference type="GO" id="GO:0005886">
    <property type="term" value="C:plasma membrane"/>
    <property type="evidence" value="ECO:0007669"/>
    <property type="project" value="UniProtKB-SubCell"/>
</dbReference>
<feature type="coiled-coil region" evidence="3">
    <location>
        <begin position="184"/>
        <end position="218"/>
    </location>
</feature>
<sequence>MKIKKTLLLFFLTAFGSMFVLSGCSLFTHPKKITVKIPKKFKYALNNVNFKIKNDWWKNFKSNELDNLVSKALKNNLNYIIAIKNIQVAKTYVSQNESNLFPTVNFSYEATRNKMGYETSIFSGGSSSGSSPTIIYNLNQAGLSTSYELDVWNQVNNAVKQAKANVSVSKEDADVVKLTLISNVAQAYFQIQALKESIVNLKKEYKAEKEILKLYEVQYKDGLINAEPIVNTKTNLEILRTELNDSIKQKDITQNTLAYYLGKFPENFKLSVKTNIKNVLNFNDNRYFKLIPPNIPSEILTQRPDVKEAEYNVLAYAYAKKESLANFFPVFNLTGNYGYASPSLNNFITDANSVWNFGLDILAPIFNYKTNISIYKRSKLQYQQAVLNYRNTIINAFSETDSDLADFQKDMQTLKSYEKNYHYALKLFNIYKVQYKTGISSKITYLTYKENLLNSEYNLINQNLLVKEDVINVYNALGMGLKD</sequence>
<comment type="similarity">
    <text evidence="1 2">Belongs to the outer membrane factor (OMF) (TC 1.B.17) family.</text>
</comment>
<protein>
    <submittedName>
        <fullName evidence="4">TolC family protein</fullName>
    </submittedName>
</protein>
<dbReference type="AlphaFoldDB" id="A0A520XDA6"/>
<dbReference type="PROSITE" id="PS51257">
    <property type="entry name" value="PROKAR_LIPOPROTEIN"/>
    <property type="match status" value="1"/>
</dbReference>
<name>A0A520XDA6_9DELT</name>
<dbReference type="InterPro" id="IPR003423">
    <property type="entry name" value="OMP_efflux"/>
</dbReference>
<evidence type="ECO:0000256" key="3">
    <source>
        <dbReference type="SAM" id="Coils"/>
    </source>
</evidence>
<evidence type="ECO:0000313" key="4">
    <source>
        <dbReference type="EMBL" id="RZV39118.1"/>
    </source>
</evidence>
<keyword evidence="2" id="KW-0732">Signal</keyword>
<evidence type="ECO:0000313" key="5">
    <source>
        <dbReference type="Proteomes" id="UP000322454"/>
    </source>
</evidence>
<keyword evidence="2" id="KW-0812">Transmembrane</keyword>
<proteinExistence type="inferred from homology"/>
<dbReference type="PANTHER" id="PTHR30203">
    <property type="entry name" value="OUTER MEMBRANE CATION EFFLUX PROTEIN"/>
    <property type="match status" value="1"/>
</dbReference>
<accession>A0A520XDA6</accession>
<comment type="caution">
    <text evidence="4">The sequence shown here is derived from an EMBL/GenBank/DDBJ whole genome shotgun (WGS) entry which is preliminary data.</text>
</comment>
<evidence type="ECO:0000256" key="2">
    <source>
        <dbReference type="RuleBase" id="RU362097"/>
    </source>
</evidence>
<dbReference type="SUPFAM" id="SSF56954">
    <property type="entry name" value="Outer membrane efflux proteins (OEP)"/>
    <property type="match status" value="1"/>
</dbReference>
<keyword evidence="2" id="KW-0449">Lipoprotein</keyword>
<dbReference type="Gene3D" id="1.20.1600.10">
    <property type="entry name" value="Outer membrane efflux proteins (OEP)"/>
    <property type="match status" value="1"/>
</dbReference>
<dbReference type="EMBL" id="SHMQ01000012">
    <property type="protein sequence ID" value="RZV39118.1"/>
    <property type="molecule type" value="Genomic_DNA"/>
</dbReference>
<keyword evidence="2" id="KW-0472">Membrane</keyword>
<evidence type="ECO:0000256" key="1">
    <source>
        <dbReference type="ARBA" id="ARBA00007613"/>
    </source>
</evidence>
<organism evidence="4 5">
    <name type="scientific">Candidatus Acidulodesulfobacterium acidiphilum</name>
    <dbReference type="NCBI Taxonomy" id="2597224"/>
    <lineage>
        <taxon>Bacteria</taxon>
        <taxon>Deltaproteobacteria</taxon>
        <taxon>Candidatus Acidulodesulfobacterales</taxon>
        <taxon>Candidatus Acidulodesulfobacterium</taxon>
    </lineage>
</organism>
<dbReference type="PANTHER" id="PTHR30203:SF30">
    <property type="entry name" value="OUTER MEMBRANE PROTEIN-RELATED"/>
    <property type="match status" value="1"/>
</dbReference>
<dbReference type="InterPro" id="IPR010131">
    <property type="entry name" value="MdtP/NodT-like"/>
</dbReference>
<keyword evidence="2" id="KW-1134">Transmembrane beta strand</keyword>
<feature type="chain" id="PRO_5022267259" evidence="2">
    <location>
        <begin position="23"/>
        <end position="483"/>
    </location>
</feature>
<dbReference type="NCBIfam" id="TIGR01845">
    <property type="entry name" value="outer_NodT"/>
    <property type="match status" value="1"/>
</dbReference>